<gene>
    <name evidence="2" type="ORF">GCM10009639_02290</name>
</gene>
<comment type="caution">
    <text evidence="2">The sequence shown here is derived from an EMBL/GenBank/DDBJ whole genome shotgun (WGS) entry which is preliminary data.</text>
</comment>
<feature type="compositionally biased region" description="Low complexity" evidence="1">
    <location>
        <begin position="1"/>
        <end position="17"/>
    </location>
</feature>
<evidence type="ECO:0000256" key="1">
    <source>
        <dbReference type="SAM" id="MobiDB-lite"/>
    </source>
</evidence>
<reference evidence="2 3" key="1">
    <citation type="journal article" date="2019" name="Int. J. Syst. Evol. Microbiol.">
        <title>The Global Catalogue of Microorganisms (GCM) 10K type strain sequencing project: providing services to taxonomists for standard genome sequencing and annotation.</title>
        <authorList>
            <consortium name="The Broad Institute Genomics Platform"/>
            <consortium name="The Broad Institute Genome Sequencing Center for Infectious Disease"/>
            <person name="Wu L."/>
            <person name="Ma J."/>
        </authorList>
    </citation>
    <scope>NUCLEOTIDE SEQUENCE [LARGE SCALE GENOMIC DNA]</scope>
    <source>
        <strain evidence="2 3">JCM 12393</strain>
    </source>
</reference>
<keyword evidence="3" id="KW-1185">Reference proteome</keyword>
<dbReference type="Proteomes" id="UP001499863">
    <property type="component" value="Unassembled WGS sequence"/>
</dbReference>
<feature type="region of interest" description="Disordered" evidence="1">
    <location>
        <begin position="1"/>
        <end position="28"/>
    </location>
</feature>
<evidence type="ECO:0000313" key="3">
    <source>
        <dbReference type="Proteomes" id="UP001499863"/>
    </source>
</evidence>
<proteinExistence type="predicted"/>
<evidence type="ECO:0008006" key="4">
    <source>
        <dbReference type="Google" id="ProtNLM"/>
    </source>
</evidence>
<protein>
    <recommendedName>
        <fullName evidence="4">Secreted protein</fullName>
    </recommendedName>
</protein>
<organism evidence="2 3">
    <name type="scientific">Kitasatospora putterlickiae</name>
    <dbReference type="NCBI Taxonomy" id="221725"/>
    <lineage>
        <taxon>Bacteria</taxon>
        <taxon>Bacillati</taxon>
        <taxon>Actinomycetota</taxon>
        <taxon>Actinomycetes</taxon>
        <taxon>Kitasatosporales</taxon>
        <taxon>Streptomycetaceae</taxon>
        <taxon>Kitasatospora</taxon>
    </lineage>
</organism>
<sequence>MVTVAATSAAVAAMAPAARRRRDEEEGLTLTPVGDAAWCRDEGCDEIDGEQSFGARANVRFLPIRVLY</sequence>
<dbReference type="EMBL" id="BAAAKJ010000013">
    <property type="protein sequence ID" value="GAA1382793.1"/>
    <property type="molecule type" value="Genomic_DNA"/>
</dbReference>
<evidence type="ECO:0000313" key="2">
    <source>
        <dbReference type="EMBL" id="GAA1382793.1"/>
    </source>
</evidence>
<name>A0ABN1XIS3_9ACTN</name>
<accession>A0ABN1XIS3</accession>